<dbReference type="EMBL" id="JACKWY010000004">
    <property type="protein sequence ID" value="MBB6714968.1"/>
    <property type="molecule type" value="Genomic_DNA"/>
</dbReference>
<name>A0A7X0SEN4_9CLOT</name>
<dbReference type="RefSeq" id="WP_185164413.1">
    <property type="nucleotide sequence ID" value="NZ_JACKWY010000004.1"/>
</dbReference>
<comment type="caution">
    <text evidence="1">The sequence shown here is derived from an EMBL/GenBank/DDBJ whole genome shotgun (WGS) entry which is preliminary data.</text>
</comment>
<organism evidence="1 2">
    <name type="scientific">Clostridium gasigenes</name>
    <dbReference type="NCBI Taxonomy" id="94869"/>
    <lineage>
        <taxon>Bacteria</taxon>
        <taxon>Bacillati</taxon>
        <taxon>Bacillota</taxon>
        <taxon>Clostridia</taxon>
        <taxon>Eubacteriales</taxon>
        <taxon>Clostridiaceae</taxon>
        <taxon>Clostridium</taxon>
    </lineage>
</organism>
<dbReference type="AlphaFoldDB" id="A0A7X0SEN4"/>
<proteinExistence type="predicted"/>
<accession>A0A7X0SEN4</accession>
<dbReference type="Proteomes" id="UP000585258">
    <property type="component" value="Unassembled WGS sequence"/>
</dbReference>
<protein>
    <submittedName>
        <fullName evidence="1">Uncharacterized protein</fullName>
    </submittedName>
</protein>
<sequence>MGKNKRIPNDILNAKKVVIEKNIKEKEEEDALSNLPGLNCIGSNSSSNNCIGCTGCTSPENSTLNQTITKIAALTVALEAAQQNIGSLTTGGEDEKFFYDRKVSPLIDMIYFLTQSAQGASITAQNMQANAYSKKKQIRLPIDLSYEIIKEAYCVFETFKRRNAIYRHMVENDIKHSGCINEKCYKSSFSDLEEEYFEELHHSYNKIYNDDT</sequence>
<gene>
    <name evidence="1" type="ORF">H7E68_09535</name>
</gene>
<reference evidence="1 2" key="1">
    <citation type="submission" date="2020-08" db="EMBL/GenBank/DDBJ databases">
        <title>Clostridia isolated from Swiss meat.</title>
        <authorList>
            <person name="Wambui J."/>
            <person name="Stevens M.J.A."/>
            <person name="Stephan R."/>
        </authorList>
    </citation>
    <scope>NUCLEOTIDE SEQUENCE [LARGE SCALE GENOMIC DNA]</scope>
    <source>
        <strain evidence="1 2">CM001</strain>
    </source>
</reference>
<evidence type="ECO:0000313" key="2">
    <source>
        <dbReference type="Proteomes" id="UP000585258"/>
    </source>
</evidence>
<evidence type="ECO:0000313" key="1">
    <source>
        <dbReference type="EMBL" id="MBB6714968.1"/>
    </source>
</evidence>